<comment type="similarity">
    <text evidence="9">Belongs to the shikimate dehydrogenase family.</text>
</comment>
<dbReference type="OrthoDB" id="9792692at2"/>
<comment type="catalytic activity">
    <reaction evidence="9">
        <text>shikimate + NADP(+) = 3-dehydroshikimate + NADPH + H(+)</text>
        <dbReference type="Rhea" id="RHEA:17737"/>
        <dbReference type="ChEBI" id="CHEBI:15378"/>
        <dbReference type="ChEBI" id="CHEBI:16630"/>
        <dbReference type="ChEBI" id="CHEBI:36208"/>
        <dbReference type="ChEBI" id="CHEBI:57783"/>
        <dbReference type="ChEBI" id="CHEBI:58349"/>
        <dbReference type="EC" id="1.1.1.25"/>
    </reaction>
</comment>
<dbReference type="GO" id="GO:0008652">
    <property type="term" value="P:amino acid biosynthetic process"/>
    <property type="evidence" value="ECO:0007669"/>
    <property type="project" value="UniProtKB-KW"/>
</dbReference>
<dbReference type="InterPro" id="IPR036291">
    <property type="entry name" value="NAD(P)-bd_dom_sf"/>
</dbReference>
<dbReference type="EC" id="1.1.1.25" evidence="9"/>
<evidence type="ECO:0000313" key="12">
    <source>
        <dbReference type="EMBL" id="RST92487.1"/>
    </source>
</evidence>
<dbReference type="InterPro" id="IPR011342">
    <property type="entry name" value="Shikimate_DH"/>
</dbReference>
<evidence type="ECO:0000256" key="7">
    <source>
        <dbReference type="ARBA" id="ARBA00052329"/>
    </source>
</evidence>
<evidence type="ECO:0000259" key="10">
    <source>
        <dbReference type="Pfam" id="PF08501"/>
    </source>
</evidence>
<keyword evidence="5 9" id="KW-0057">Aromatic amino acid biosynthesis</keyword>
<dbReference type="Pfam" id="PF08501">
    <property type="entry name" value="Shikimate_dh_N"/>
    <property type="match status" value="1"/>
</dbReference>
<dbReference type="GeneID" id="98569245"/>
<feature type="binding site" evidence="9">
    <location>
        <position position="261"/>
    </location>
    <ligand>
        <name>shikimate</name>
        <dbReference type="ChEBI" id="CHEBI:36208"/>
    </ligand>
</feature>
<dbReference type="Gene3D" id="3.40.50.720">
    <property type="entry name" value="NAD(P)-binding Rossmann-like Domain"/>
    <property type="match status" value="1"/>
</dbReference>
<dbReference type="InterPro" id="IPR041121">
    <property type="entry name" value="SDH_C"/>
</dbReference>
<dbReference type="InterPro" id="IPR013708">
    <property type="entry name" value="Shikimate_DH-bd_N"/>
</dbReference>
<dbReference type="InterPro" id="IPR022893">
    <property type="entry name" value="Shikimate_DH_fam"/>
</dbReference>
<dbReference type="FunFam" id="3.40.50.720:FF:000086">
    <property type="entry name" value="Quinate/shikimate dehydrogenase"/>
    <property type="match status" value="1"/>
</dbReference>
<keyword evidence="2 9" id="KW-0028">Amino-acid biosynthesis</keyword>
<evidence type="ECO:0000256" key="8">
    <source>
        <dbReference type="ARBA" id="ARBA00060613"/>
    </source>
</evidence>
<dbReference type="PANTHER" id="PTHR21089">
    <property type="entry name" value="SHIKIMATE DEHYDROGENASE"/>
    <property type="match status" value="1"/>
</dbReference>
<accession>A0A429ZFP4</accession>
<keyword evidence="3 9" id="KW-0521">NADP</keyword>
<dbReference type="GO" id="GO:0052734">
    <property type="term" value="F:shikimate 3-dehydrogenase (NAD+) activity"/>
    <property type="evidence" value="ECO:0007669"/>
    <property type="project" value="RHEA"/>
</dbReference>
<feature type="binding site" evidence="9">
    <location>
        <position position="254"/>
    </location>
    <ligand>
        <name>NADP(+)</name>
        <dbReference type="ChEBI" id="CHEBI:58349"/>
    </ligand>
</feature>
<dbReference type="SUPFAM" id="SSF53223">
    <property type="entry name" value="Aminoacid dehydrogenase-like, N-terminal domain"/>
    <property type="match status" value="1"/>
</dbReference>
<feature type="binding site" evidence="9">
    <location>
        <position position="231"/>
    </location>
    <ligand>
        <name>NADP(+)</name>
        <dbReference type="ChEBI" id="CHEBI:58349"/>
    </ligand>
</feature>
<dbReference type="GO" id="GO:0019632">
    <property type="term" value="P:shikimate metabolic process"/>
    <property type="evidence" value="ECO:0007669"/>
    <property type="project" value="InterPro"/>
</dbReference>
<name>A0A429ZFP4_9ENTE</name>
<reference evidence="12 13" key="1">
    <citation type="submission" date="2017-05" db="EMBL/GenBank/DDBJ databases">
        <title>Vagococcus spp. assemblies.</title>
        <authorList>
            <person name="Gulvik C.A."/>
        </authorList>
    </citation>
    <scope>NUCLEOTIDE SEQUENCE [LARGE SCALE GENOMIC DNA]</scope>
    <source>
        <strain evidence="12 13">NCFB 2777</strain>
    </source>
</reference>
<feature type="binding site" evidence="9">
    <location>
        <position position="106"/>
    </location>
    <ligand>
        <name>shikimate</name>
        <dbReference type="ChEBI" id="CHEBI:36208"/>
    </ligand>
</feature>
<keyword evidence="13" id="KW-1185">Reference proteome</keyword>
<feature type="binding site" evidence="9">
    <location>
        <position position="233"/>
    </location>
    <ligand>
        <name>shikimate</name>
        <dbReference type="ChEBI" id="CHEBI:36208"/>
    </ligand>
</feature>
<evidence type="ECO:0000313" key="13">
    <source>
        <dbReference type="Proteomes" id="UP000287239"/>
    </source>
</evidence>
<comment type="catalytic activity">
    <reaction evidence="7">
        <text>shikimate + NAD(+) = 3-dehydroshikimate + NADH + H(+)</text>
        <dbReference type="Rhea" id="RHEA:17741"/>
        <dbReference type="ChEBI" id="CHEBI:15378"/>
        <dbReference type="ChEBI" id="CHEBI:16630"/>
        <dbReference type="ChEBI" id="CHEBI:36208"/>
        <dbReference type="ChEBI" id="CHEBI:57540"/>
        <dbReference type="ChEBI" id="CHEBI:57945"/>
    </reaction>
</comment>
<evidence type="ECO:0000256" key="3">
    <source>
        <dbReference type="ARBA" id="ARBA00022857"/>
    </source>
</evidence>
<evidence type="ECO:0000256" key="4">
    <source>
        <dbReference type="ARBA" id="ARBA00023002"/>
    </source>
</evidence>
<dbReference type="Proteomes" id="UP000287239">
    <property type="component" value="Unassembled WGS sequence"/>
</dbReference>
<dbReference type="InterPro" id="IPR046346">
    <property type="entry name" value="Aminoacid_DH-like_N_sf"/>
</dbReference>
<feature type="active site" description="Proton acceptor" evidence="9">
    <location>
        <position position="70"/>
    </location>
</feature>
<dbReference type="CDD" id="cd01065">
    <property type="entry name" value="NAD_bind_Shikimate_DH"/>
    <property type="match status" value="1"/>
</dbReference>
<dbReference type="GO" id="GO:0050661">
    <property type="term" value="F:NADP binding"/>
    <property type="evidence" value="ECO:0007669"/>
    <property type="project" value="InterPro"/>
</dbReference>
<evidence type="ECO:0000256" key="5">
    <source>
        <dbReference type="ARBA" id="ARBA00023141"/>
    </source>
</evidence>
<dbReference type="GO" id="GO:0030266">
    <property type="term" value="F:quinate 3-dehydrogenase (NAD+) activity"/>
    <property type="evidence" value="ECO:0007669"/>
    <property type="project" value="UniProtKB-EC"/>
</dbReference>
<dbReference type="GO" id="GO:0009423">
    <property type="term" value="P:chorismate biosynthetic process"/>
    <property type="evidence" value="ECO:0007669"/>
    <property type="project" value="UniProtKB-UniRule"/>
</dbReference>
<dbReference type="PANTHER" id="PTHR21089:SF1">
    <property type="entry name" value="BIFUNCTIONAL 3-DEHYDROQUINATE DEHYDRATASE_SHIKIMATE DEHYDROGENASE, CHLOROPLASTIC"/>
    <property type="match status" value="1"/>
</dbReference>
<feature type="binding site" evidence="9">
    <location>
        <position position="91"/>
    </location>
    <ligand>
        <name>shikimate</name>
        <dbReference type="ChEBI" id="CHEBI:36208"/>
    </ligand>
</feature>
<protein>
    <recommendedName>
        <fullName evidence="9">Shikimate dehydrogenase (NADP(+))</fullName>
        <shortName evidence="9">SDH</shortName>
        <ecNumber evidence="9">1.1.1.25</ecNumber>
    </recommendedName>
</protein>
<feature type="domain" description="SDH C-terminal" evidence="11">
    <location>
        <begin position="254"/>
        <end position="284"/>
    </location>
</feature>
<comment type="catalytic activity">
    <reaction evidence="6">
        <text>L-quinate + NAD(+) = 3-dehydroquinate + NADH + H(+)</text>
        <dbReference type="Rhea" id="RHEA:22364"/>
        <dbReference type="ChEBI" id="CHEBI:15378"/>
        <dbReference type="ChEBI" id="CHEBI:29751"/>
        <dbReference type="ChEBI" id="CHEBI:32364"/>
        <dbReference type="ChEBI" id="CHEBI:57540"/>
        <dbReference type="ChEBI" id="CHEBI:57945"/>
        <dbReference type="EC" id="1.1.1.24"/>
    </reaction>
</comment>
<feature type="binding site" evidence="9">
    <location>
        <begin position="19"/>
        <end position="21"/>
    </location>
    <ligand>
        <name>shikimate</name>
        <dbReference type="ChEBI" id="CHEBI:36208"/>
    </ligand>
</feature>
<dbReference type="EMBL" id="NGJU01000022">
    <property type="protein sequence ID" value="RST92487.1"/>
    <property type="molecule type" value="Genomic_DNA"/>
</dbReference>
<organism evidence="12 13">
    <name type="scientific">Vagococcus salmoninarum</name>
    <dbReference type="NCBI Taxonomy" id="2739"/>
    <lineage>
        <taxon>Bacteria</taxon>
        <taxon>Bacillati</taxon>
        <taxon>Bacillota</taxon>
        <taxon>Bacilli</taxon>
        <taxon>Lactobacillales</taxon>
        <taxon>Enterococcaceae</taxon>
        <taxon>Vagococcus</taxon>
    </lineage>
</organism>
<proteinExistence type="inferred from homology"/>
<comment type="function">
    <text evidence="9">Involved in the biosynthesis of the chorismate, which leads to the biosynthesis of aromatic amino acids. Catalyzes the reversible NADPH linked reduction of 3-dehydroshikimate (DHSA) to yield shikimate (SA).</text>
</comment>
<evidence type="ECO:0000259" key="11">
    <source>
        <dbReference type="Pfam" id="PF18317"/>
    </source>
</evidence>
<evidence type="ECO:0000256" key="9">
    <source>
        <dbReference type="HAMAP-Rule" id="MF_00222"/>
    </source>
</evidence>
<dbReference type="Pfam" id="PF18317">
    <property type="entry name" value="SDH_C"/>
    <property type="match status" value="1"/>
</dbReference>
<keyword evidence="4 9" id="KW-0560">Oxidoreductase</keyword>
<sequence>MITGETRLAGVMATPIKHSLSPLIHNTGFTYKTIDSVYLAFDVSQEELPQALESIKVLNMLGVNLSMPLKQLAYELVDQTTAAADLVESINTIVHHEGQLIGYNTDGMGFMASLVEAEVEVIGKKITVLGTGGAGLAIIAQAALDGVKQIYVFKRKGGDFDKVKEKIYKISQVTNCLITLLPLEEKALLKNAIAQSHLLVNATSVGMSPNEDDSLISETHYFHDQLVVADIVYQPEETKLLALAKQAGCLTVNGLGMLIHQAASAFELWTETKLPIKEVKEAVKNQIK</sequence>
<feature type="domain" description="Shikimate dehydrogenase substrate binding N-terminal" evidence="10">
    <location>
        <begin position="11"/>
        <end position="93"/>
    </location>
</feature>
<comment type="pathway">
    <text evidence="8">Aromatic compound metabolism; 3,4-dihydroxybenzoate biosynthesis; 3-dehydroquinate from D-quinate (NAD(+) route).</text>
</comment>
<dbReference type="HAMAP" id="MF_00222">
    <property type="entry name" value="Shikimate_DH_AroE"/>
    <property type="match status" value="1"/>
</dbReference>
<dbReference type="GO" id="GO:0009073">
    <property type="term" value="P:aromatic amino acid family biosynthetic process"/>
    <property type="evidence" value="ECO:0007669"/>
    <property type="project" value="UniProtKB-KW"/>
</dbReference>
<comment type="caution">
    <text evidence="12">The sequence shown here is derived from an EMBL/GenBank/DDBJ whole genome shotgun (WGS) entry which is preliminary data.</text>
</comment>
<comment type="pathway">
    <text evidence="1 9">Metabolic intermediate biosynthesis; chorismate biosynthesis; chorismate from D-erythrose 4-phosphate and phosphoenolpyruvate: step 4/7.</text>
</comment>
<dbReference type="NCBIfam" id="TIGR00507">
    <property type="entry name" value="aroE"/>
    <property type="match status" value="1"/>
</dbReference>
<comment type="caution">
    <text evidence="9">Lacks conserved residue(s) required for the propagation of feature annotation.</text>
</comment>
<gene>
    <name evidence="9" type="primary">aroE</name>
    <name evidence="12" type="ORF">CBF35_12915</name>
</gene>
<feature type="binding site" evidence="9">
    <location>
        <position position="66"/>
    </location>
    <ligand>
        <name>shikimate</name>
        <dbReference type="ChEBI" id="CHEBI:36208"/>
    </ligand>
</feature>
<evidence type="ECO:0000256" key="6">
    <source>
        <dbReference type="ARBA" id="ARBA00051639"/>
    </source>
</evidence>
<dbReference type="UniPathway" id="UPA00053">
    <property type="reaction ID" value="UER00087"/>
</dbReference>
<dbReference type="SUPFAM" id="SSF51735">
    <property type="entry name" value="NAD(P)-binding Rossmann-fold domains"/>
    <property type="match status" value="1"/>
</dbReference>
<evidence type="ECO:0000256" key="2">
    <source>
        <dbReference type="ARBA" id="ARBA00022605"/>
    </source>
</evidence>
<dbReference type="RefSeq" id="WP_126781780.1">
    <property type="nucleotide sequence ID" value="NZ_NGJU01000022.1"/>
</dbReference>
<dbReference type="Gene3D" id="3.40.50.10860">
    <property type="entry name" value="Leucine Dehydrogenase, chain A, domain 1"/>
    <property type="match status" value="1"/>
</dbReference>
<dbReference type="AlphaFoldDB" id="A0A429ZFP4"/>
<comment type="subunit">
    <text evidence="9">Homodimer.</text>
</comment>
<evidence type="ECO:0000256" key="1">
    <source>
        <dbReference type="ARBA" id="ARBA00004871"/>
    </source>
</evidence>
<dbReference type="GO" id="GO:0004764">
    <property type="term" value="F:shikimate 3-dehydrogenase (NADP+) activity"/>
    <property type="evidence" value="ECO:0007669"/>
    <property type="project" value="UniProtKB-UniRule"/>
</dbReference>